<feature type="region of interest" description="Disordered" evidence="1">
    <location>
        <begin position="61"/>
        <end position="95"/>
    </location>
</feature>
<sequence length="132" mass="13683">MSCLSTGPKKKGAVISPKPSPDLAVRILVASTPGTANKKVKAPATIMNGISSGASIADSALYNGTQRHPSSNNNTLKDEKSDLGKKNGRTTALVGNTGEIGGVQLAAILRCIDNCLRYCAGGIDCDFFRFKG</sequence>
<organism evidence="2 3">
    <name type="scientific">Seminavis robusta</name>
    <dbReference type="NCBI Taxonomy" id="568900"/>
    <lineage>
        <taxon>Eukaryota</taxon>
        <taxon>Sar</taxon>
        <taxon>Stramenopiles</taxon>
        <taxon>Ochrophyta</taxon>
        <taxon>Bacillariophyta</taxon>
        <taxon>Bacillariophyceae</taxon>
        <taxon>Bacillariophycidae</taxon>
        <taxon>Naviculales</taxon>
        <taxon>Naviculaceae</taxon>
        <taxon>Seminavis</taxon>
    </lineage>
</organism>
<dbReference type="AlphaFoldDB" id="A0A9N8EJF1"/>
<feature type="compositionally biased region" description="Polar residues" evidence="1">
    <location>
        <begin position="62"/>
        <end position="75"/>
    </location>
</feature>
<evidence type="ECO:0000313" key="2">
    <source>
        <dbReference type="EMBL" id="CAB9519874.1"/>
    </source>
</evidence>
<comment type="caution">
    <text evidence="2">The sequence shown here is derived from an EMBL/GenBank/DDBJ whole genome shotgun (WGS) entry which is preliminary data.</text>
</comment>
<gene>
    <name evidence="2" type="ORF">SEMRO_1054_G235970.1</name>
</gene>
<name>A0A9N8EJF1_9STRA</name>
<protein>
    <submittedName>
        <fullName evidence="2">Uncharacterized protein</fullName>
    </submittedName>
</protein>
<accession>A0A9N8EJF1</accession>
<dbReference type="Proteomes" id="UP001153069">
    <property type="component" value="Unassembled WGS sequence"/>
</dbReference>
<reference evidence="2" key="1">
    <citation type="submission" date="2020-06" db="EMBL/GenBank/DDBJ databases">
        <authorList>
            <consortium name="Plant Systems Biology data submission"/>
        </authorList>
    </citation>
    <scope>NUCLEOTIDE SEQUENCE</scope>
    <source>
        <strain evidence="2">D6</strain>
    </source>
</reference>
<dbReference type="EMBL" id="CAICTM010001052">
    <property type="protein sequence ID" value="CAB9519874.1"/>
    <property type="molecule type" value="Genomic_DNA"/>
</dbReference>
<evidence type="ECO:0000256" key="1">
    <source>
        <dbReference type="SAM" id="MobiDB-lite"/>
    </source>
</evidence>
<keyword evidence="3" id="KW-1185">Reference proteome</keyword>
<proteinExistence type="predicted"/>
<feature type="compositionally biased region" description="Basic and acidic residues" evidence="1">
    <location>
        <begin position="76"/>
        <end position="85"/>
    </location>
</feature>
<evidence type="ECO:0000313" key="3">
    <source>
        <dbReference type="Proteomes" id="UP001153069"/>
    </source>
</evidence>